<gene>
    <name evidence="7" type="ORF">Ahy_B06g081033</name>
</gene>
<dbReference type="SMART" id="SM00575">
    <property type="entry name" value="ZnF_PMZ"/>
    <property type="match status" value="1"/>
</dbReference>
<feature type="compositionally biased region" description="Basic residues" evidence="5">
    <location>
        <begin position="114"/>
        <end position="123"/>
    </location>
</feature>
<feature type="region of interest" description="Disordered" evidence="5">
    <location>
        <begin position="169"/>
        <end position="191"/>
    </location>
</feature>
<name>A0A444YJY6_ARAHY</name>
<dbReference type="AlphaFoldDB" id="A0A444YJY6"/>
<evidence type="ECO:0000259" key="6">
    <source>
        <dbReference type="PROSITE" id="PS50966"/>
    </source>
</evidence>
<dbReference type="InterPro" id="IPR006564">
    <property type="entry name" value="Znf_PMZ"/>
</dbReference>
<keyword evidence="1" id="KW-0479">Metal-binding</keyword>
<proteinExistence type="predicted"/>
<comment type="caution">
    <text evidence="7">The sequence shown here is derived from an EMBL/GenBank/DDBJ whole genome shotgun (WGS) entry which is preliminary data.</text>
</comment>
<keyword evidence="2 4" id="KW-0863">Zinc-finger</keyword>
<reference evidence="7 8" key="1">
    <citation type="submission" date="2019-01" db="EMBL/GenBank/DDBJ databases">
        <title>Sequencing of cultivated peanut Arachis hypogaea provides insights into genome evolution and oil improvement.</title>
        <authorList>
            <person name="Chen X."/>
        </authorList>
    </citation>
    <scope>NUCLEOTIDE SEQUENCE [LARGE SCALE GENOMIC DNA]</scope>
    <source>
        <strain evidence="8">cv. Fuhuasheng</strain>
        <tissue evidence="7">Leaves</tissue>
    </source>
</reference>
<dbReference type="Pfam" id="PF04434">
    <property type="entry name" value="SWIM"/>
    <property type="match status" value="1"/>
</dbReference>
<evidence type="ECO:0000256" key="1">
    <source>
        <dbReference type="ARBA" id="ARBA00022723"/>
    </source>
</evidence>
<feature type="domain" description="SWIM-type" evidence="6">
    <location>
        <begin position="31"/>
        <end position="65"/>
    </location>
</feature>
<evidence type="ECO:0000256" key="2">
    <source>
        <dbReference type="ARBA" id="ARBA00022771"/>
    </source>
</evidence>
<feature type="compositionally biased region" description="Basic and acidic residues" evidence="5">
    <location>
        <begin position="124"/>
        <end position="136"/>
    </location>
</feature>
<dbReference type="GO" id="GO:0008270">
    <property type="term" value="F:zinc ion binding"/>
    <property type="evidence" value="ECO:0007669"/>
    <property type="project" value="UniProtKB-KW"/>
</dbReference>
<sequence length="269" mass="30378">MEREKKDSNYWRPFLSGDEDGNVYEVQRLPVKVSVDLGRRTCSCRLWQPTGFPCRYACAAIAYQNRRAEDFAHNWLTMGVYNQAYQWTIQPVPSQEYWEKGNHYPLLPPMYRKPIGRPTKKRDARRDGSRENPDPHRAKRRYGPIKCTYCLKTGHNSRGCDKKKEAMANGGATAGSGSQHQGAAATTEGMGVDDLDEDAAREQEMYWKETMEVADAEASASYSPSVNVDDLNCVNPSEEPMAVRLPPSNSSTAYVPPRPIISQPCPRDH</sequence>
<feature type="compositionally biased region" description="Low complexity" evidence="5">
    <location>
        <begin position="175"/>
        <end position="186"/>
    </location>
</feature>
<evidence type="ECO:0000313" key="8">
    <source>
        <dbReference type="Proteomes" id="UP000289738"/>
    </source>
</evidence>
<feature type="region of interest" description="Disordered" evidence="5">
    <location>
        <begin position="238"/>
        <end position="269"/>
    </location>
</feature>
<protein>
    <recommendedName>
        <fullName evidence="6">SWIM-type domain-containing protein</fullName>
    </recommendedName>
</protein>
<evidence type="ECO:0000256" key="3">
    <source>
        <dbReference type="ARBA" id="ARBA00022833"/>
    </source>
</evidence>
<accession>A0A444YJY6</accession>
<keyword evidence="3" id="KW-0862">Zinc</keyword>
<evidence type="ECO:0000313" key="7">
    <source>
        <dbReference type="EMBL" id="RYR02224.1"/>
    </source>
</evidence>
<feature type="region of interest" description="Disordered" evidence="5">
    <location>
        <begin position="109"/>
        <end position="140"/>
    </location>
</feature>
<dbReference type="PANTHER" id="PTHR31973">
    <property type="entry name" value="POLYPROTEIN, PUTATIVE-RELATED"/>
    <property type="match status" value="1"/>
</dbReference>
<dbReference type="GO" id="GO:0003676">
    <property type="term" value="F:nucleic acid binding"/>
    <property type="evidence" value="ECO:0007669"/>
    <property type="project" value="InterPro"/>
</dbReference>
<dbReference type="PANTHER" id="PTHR31973:SF197">
    <property type="entry name" value="SWIM-TYPE DOMAIN-CONTAINING PROTEIN"/>
    <property type="match status" value="1"/>
</dbReference>
<dbReference type="SUPFAM" id="SSF57756">
    <property type="entry name" value="Retrovirus zinc finger-like domains"/>
    <property type="match status" value="1"/>
</dbReference>
<dbReference type="Proteomes" id="UP000289738">
    <property type="component" value="Chromosome B06"/>
</dbReference>
<evidence type="ECO:0000256" key="4">
    <source>
        <dbReference type="PROSITE-ProRule" id="PRU00325"/>
    </source>
</evidence>
<dbReference type="PROSITE" id="PS50966">
    <property type="entry name" value="ZF_SWIM"/>
    <property type="match status" value="1"/>
</dbReference>
<evidence type="ECO:0000256" key="5">
    <source>
        <dbReference type="SAM" id="MobiDB-lite"/>
    </source>
</evidence>
<keyword evidence="8" id="KW-1185">Reference proteome</keyword>
<dbReference type="EMBL" id="SDMP01000016">
    <property type="protein sequence ID" value="RYR02224.1"/>
    <property type="molecule type" value="Genomic_DNA"/>
</dbReference>
<dbReference type="InterPro" id="IPR007527">
    <property type="entry name" value="Znf_SWIM"/>
</dbReference>
<dbReference type="InterPro" id="IPR036875">
    <property type="entry name" value="Znf_CCHC_sf"/>
</dbReference>
<organism evidence="7 8">
    <name type="scientific">Arachis hypogaea</name>
    <name type="common">Peanut</name>
    <dbReference type="NCBI Taxonomy" id="3818"/>
    <lineage>
        <taxon>Eukaryota</taxon>
        <taxon>Viridiplantae</taxon>
        <taxon>Streptophyta</taxon>
        <taxon>Embryophyta</taxon>
        <taxon>Tracheophyta</taxon>
        <taxon>Spermatophyta</taxon>
        <taxon>Magnoliopsida</taxon>
        <taxon>eudicotyledons</taxon>
        <taxon>Gunneridae</taxon>
        <taxon>Pentapetalae</taxon>
        <taxon>rosids</taxon>
        <taxon>fabids</taxon>
        <taxon>Fabales</taxon>
        <taxon>Fabaceae</taxon>
        <taxon>Papilionoideae</taxon>
        <taxon>50 kb inversion clade</taxon>
        <taxon>dalbergioids sensu lato</taxon>
        <taxon>Dalbergieae</taxon>
        <taxon>Pterocarpus clade</taxon>
        <taxon>Arachis</taxon>
    </lineage>
</organism>
<dbReference type="STRING" id="3818.A0A444YJY6"/>